<dbReference type="STRING" id="1346286.SAMN05444362_101515"/>
<keyword evidence="2" id="KW-1185">Reference proteome</keyword>
<reference evidence="2" key="1">
    <citation type="submission" date="2016-11" db="EMBL/GenBank/DDBJ databases">
        <authorList>
            <person name="Varghese N."/>
            <person name="Submissions S."/>
        </authorList>
    </citation>
    <scope>NUCLEOTIDE SEQUENCE [LARGE SCALE GENOMIC DNA]</scope>
    <source>
        <strain evidence="2">DSM 27370</strain>
    </source>
</reference>
<dbReference type="Proteomes" id="UP000184480">
    <property type="component" value="Unassembled WGS sequence"/>
</dbReference>
<dbReference type="AlphaFoldDB" id="A0A1M4U6B4"/>
<proteinExistence type="predicted"/>
<dbReference type="EMBL" id="FQUC01000001">
    <property type="protein sequence ID" value="SHE52196.1"/>
    <property type="molecule type" value="Genomic_DNA"/>
</dbReference>
<accession>A0A1M4U6B4</accession>
<evidence type="ECO:0000313" key="2">
    <source>
        <dbReference type="Proteomes" id="UP000184480"/>
    </source>
</evidence>
<name>A0A1M4U6B4_9BACT</name>
<evidence type="ECO:0000313" key="1">
    <source>
        <dbReference type="EMBL" id="SHE52196.1"/>
    </source>
</evidence>
<gene>
    <name evidence="1" type="ORF">SAMN05444362_101515</name>
</gene>
<organism evidence="1 2">
    <name type="scientific">Dysgonomonas macrotermitis</name>
    <dbReference type="NCBI Taxonomy" id="1346286"/>
    <lineage>
        <taxon>Bacteria</taxon>
        <taxon>Pseudomonadati</taxon>
        <taxon>Bacteroidota</taxon>
        <taxon>Bacteroidia</taxon>
        <taxon>Bacteroidales</taxon>
        <taxon>Dysgonomonadaceae</taxon>
        <taxon>Dysgonomonas</taxon>
    </lineage>
</organism>
<sequence>MQNIFTHKNSDNNLNFNNLDLFLCTEILERDPSQGVN</sequence>
<protein>
    <submittedName>
        <fullName evidence="1">Uncharacterized protein</fullName>
    </submittedName>
</protein>